<feature type="region of interest" description="Disordered" evidence="1">
    <location>
        <begin position="1"/>
        <end position="40"/>
    </location>
</feature>
<dbReference type="PATRIC" id="fig|1458461.3.peg.15"/>
<dbReference type="PANTHER" id="PTHR15032:SF36">
    <property type="entry name" value="METALLO-BETA-LACTAMASE DOMAIN-CONTAINING PROTEIN"/>
    <property type="match status" value="1"/>
</dbReference>
<evidence type="ECO:0000256" key="1">
    <source>
        <dbReference type="SAM" id="MobiDB-lite"/>
    </source>
</evidence>
<evidence type="ECO:0000313" key="3">
    <source>
        <dbReference type="EMBL" id="CDO58229.1"/>
    </source>
</evidence>
<dbReference type="InterPro" id="IPR024884">
    <property type="entry name" value="NAPE-PLD"/>
</dbReference>
<dbReference type="KEGG" id="pect:BN1012_Phect15"/>
<accession>X5MD85</accession>
<keyword evidence="4" id="KW-1185">Reference proteome</keyword>
<dbReference type="HOGENOM" id="CLU_020884_1_1_5"/>
<name>X5MD85_9HYPH</name>
<protein>
    <submittedName>
        <fullName evidence="3">Outer membrane protein romA</fullName>
    </submittedName>
</protein>
<dbReference type="PIRSF" id="PIRSF038896">
    <property type="entry name" value="NAPE-PLD"/>
    <property type="match status" value="1"/>
</dbReference>
<dbReference type="SUPFAM" id="SSF56281">
    <property type="entry name" value="Metallo-hydrolase/oxidoreductase"/>
    <property type="match status" value="1"/>
</dbReference>
<dbReference type="GO" id="GO:0005737">
    <property type="term" value="C:cytoplasm"/>
    <property type="evidence" value="ECO:0007669"/>
    <property type="project" value="TreeGrafter"/>
</dbReference>
<dbReference type="InterPro" id="IPR001279">
    <property type="entry name" value="Metallo-B-lactamas"/>
</dbReference>
<dbReference type="OrthoDB" id="9805728at2"/>
<evidence type="ECO:0000259" key="2">
    <source>
        <dbReference type="Pfam" id="PF12706"/>
    </source>
</evidence>
<dbReference type="Pfam" id="PF12706">
    <property type="entry name" value="Lactamase_B_2"/>
    <property type="match status" value="1"/>
</dbReference>
<feature type="domain" description="Metallo-beta-lactamase" evidence="2">
    <location>
        <begin position="106"/>
        <end position="301"/>
    </location>
</feature>
<organism evidence="3 4">
    <name type="scientific">Candidatus Phaeomarinibacter ectocarpi</name>
    <dbReference type="NCBI Taxonomy" id="1458461"/>
    <lineage>
        <taxon>Bacteria</taxon>
        <taxon>Pseudomonadati</taxon>
        <taxon>Pseudomonadota</taxon>
        <taxon>Alphaproteobacteria</taxon>
        <taxon>Hyphomicrobiales</taxon>
        <taxon>Parvibaculaceae</taxon>
        <taxon>Candidatus Phaeomarinibacter</taxon>
    </lineage>
</organism>
<gene>
    <name evidence="3" type="ORF">BN1012_Phect15</name>
</gene>
<dbReference type="GO" id="GO:0008270">
    <property type="term" value="F:zinc ion binding"/>
    <property type="evidence" value="ECO:0007669"/>
    <property type="project" value="InterPro"/>
</dbReference>
<sequence>MASKLPKRGTLPPPAENTPWHHLPDGRFRNPPGSPNRTAGLKDMLPFMERMFRHSFRDIDIPDHHVVPRPQALAALKKARDPANDDRGVVTWLGHASFLLRIAGKTILTDPYLTTYAGPVGFGPKRYVPSGIAIRDLPPIDVLAISHNHYDHLDETALHRLPGKDTMTVVAPLGLGDFFRERGFKFVVDMDWYQSLTMNDLTIKALPCVHWSRRSGLDTNKSLWAAFSFDGPEGRVFFGGDTAYGPVFEEIGAREGPFDLGLIGIGAYEPRRIMKASHANPEEAVQIGIDIGARTLVGMHWGTVVLTEEPPFEPPVRFEAAGRERGFADDDIWIMRIGETRFLPVRRTGNI</sequence>
<dbReference type="InterPro" id="IPR036866">
    <property type="entry name" value="RibonucZ/Hydroxyglut_hydro"/>
</dbReference>
<dbReference type="EMBL" id="HG966617">
    <property type="protein sequence ID" value="CDO58229.1"/>
    <property type="molecule type" value="Genomic_DNA"/>
</dbReference>
<dbReference type="STRING" id="1458461.BN1012_Phect15"/>
<dbReference type="Gene3D" id="3.60.15.10">
    <property type="entry name" value="Ribonuclease Z/Hydroxyacylglutathione hydrolase-like"/>
    <property type="match status" value="1"/>
</dbReference>
<dbReference type="RefSeq" id="WP_052534228.1">
    <property type="nucleotide sequence ID" value="NZ_HG966617.1"/>
</dbReference>
<dbReference type="Proteomes" id="UP000032160">
    <property type="component" value="Chromosome I"/>
</dbReference>
<proteinExistence type="predicted"/>
<dbReference type="GO" id="GO:0070290">
    <property type="term" value="F:N-acylphosphatidylethanolamine-specific phospholipase D activity"/>
    <property type="evidence" value="ECO:0007669"/>
    <property type="project" value="InterPro"/>
</dbReference>
<reference evidence="3 4" key="1">
    <citation type="journal article" date="2014" name="Front. Genet.">
        <title>Genome and metabolic network of "Candidatus Phaeomarinobacter ectocarpi" Ec32, a new candidate genus of Alphaproteobacteria frequently associated with brown algae.</title>
        <authorList>
            <person name="Dittami S.M."/>
            <person name="Barbeyron T."/>
            <person name="Boyen C."/>
            <person name="Cambefort J."/>
            <person name="Collet G."/>
            <person name="Delage L."/>
            <person name="Gobet A."/>
            <person name="Groisillier A."/>
            <person name="Leblanc C."/>
            <person name="Michel G."/>
            <person name="Scornet D."/>
            <person name="Siegel A."/>
            <person name="Tapia J.E."/>
            <person name="Tonon T."/>
        </authorList>
    </citation>
    <scope>NUCLEOTIDE SEQUENCE [LARGE SCALE GENOMIC DNA]</scope>
    <source>
        <strain evidence="3 4">Ec32</strain>
    </source>
</reference>
<dbReference type="AlphaFoldDB" id="X5MD85"/>
<evidence type="ECO:0000313" key="4">
    <source>
        <dbReference type="Proteomes" id="UP000032160"/>
    </source>
</evidence>
<dbReference type="PANTHER" id="PTHR15032">
    <property type="entry name" value="N-ACYL-PHOSPHATIDYLETHANOLAMINE-HYDROLYZING PHOSPHOLIPASE D"/>
    <property type="match status" value="1"/>
</dbReference>